<name>A0A553IGP8_ACHLA</name>
<organism evidence="2 3">
    <name type="scientific">Acholeplasma laidlawii</name>
    <dbReference type="NCBI Taxonomy" id="2148"/>
    <lineage>
        <taxon>Bacteria</taxon>
        <taxon>Bacillati</taxon>
        <taxon>Mycoplasmatota</taxon>
        <taxon>Mollicutes</taxon>
        <taxon>Acholeplasmatales</taxon>
        <taxon>Acholeplasmataceae</taxon>
        <taxon>Acholeplasma</taxon>
    </lineage>
</organism>
<dbReference type="PANTHER" id="PTHR31303">
    <property type="entry name" value="CTP-DEPENDENT DIACYLGLYCEROL KINASE 1"/>
    <property type="match status" value="1"/>
</dbReference>
<dbReference type="GO" id="GO:0004143">
    <property type="term" value="F:ATP-dependent diacylglycerol kinase activity"/>
    <property type="evidence" value="ECO:0007669"/>
    <property type="project" value="InterPro"/>
</dbReference>
<reference evidence="2 3" key="1">
    <citation type="submission" date="2019-07" db="EMBL/GenBank/DDBJ databases">
        <title>Genome sequence of Acholeplasma laidlawii strain with increased resistance to erythromycin.</title>
        <authorList>
            <person name="Medvedeva E.S."/>
            <person name="Baranova N.B."/>
            <person name="Siniagina M.N."/>
            <person name="Mouzykantov A."/>
            <person name="Chernova O.A."/>
            <person name="Chernov V.M."/>
        </authorList>
    </citation>
    <scope>NUCLEOTIDE SEQUENCE [LARGE SCALE GENOMIC DNA]</scope>
    <source>
        <strain evidence="2 3">PG8REry</strain>
    </source>
</reference>
<dbReference type="OMA" id="KVVHIGT"/>
<dbReference type="EMBL" id="VKID01000002">
    <property type="protein sequence ID" value="TRX99371.1"/>
    <property type="molecule type" value="Genomic_DNA"/>
</dbReference>
<keyword evidence="1" id="KW-0812">Transmembrane</keyword>
<evidence type="ECO:0000256" key="1">
    <source>
        <dbReference type="SAM" id="Phobius"/>
    </source>
</evidence>
<evidence type="ECO:0008006" key="4">
    <source>
        <dbReference type="Google" id="ProtNLM"/>
    </source>
</evidence>
<dbReference type="InterPro" id="IPR037997">
    <property type="entry name" value="Dgk1-like"/>
</dbReference>
<evidence type="ECO:0000313" key="2">
    <source>
        <dbReference type="EMBL" id="TRX99371.1"/>
    </source>
</evidence>
<protein>
    <recommendedName>
        <fullName evidence="4">Phosphatidate cytidylyltransferase</fullName>
    </recommendedName>
</protein>
<feature type="transmembrane region" description="Helical" evidence="1">
    <location>
        <begin position="151"/>
        <end position="173"/>
    </location>
</feature>
<dbReference type="GeneID" id="41339545"/>
<accession>A0A553IGP8</accession>
<gene>
    <name evidence="2" type="ORF">FNV44_06630</name>
</gene>
<comment type="caution">
    <text evidence="2">The sequence shown here is derived from an EMBL/GenBank/DDBJ whole genome shotgun (WGS) entry which is preliminary data.</text>
</comment>
<sequence>MHILYYLLSSYGFIALMIGLSTILSKKGIIGEEGSRKFIHIGVSNWYFIALTFMQDPNDILFTLIPPVSFIILNYISYKTNLIKSMERNGKGNLGTVYYPISLTILVFVSFYVLGNAYIGLLGVMLMGYGDGLAAVLGKKYGTKDIGHGKTVVGVVTMFVVSLLASSLIIIYSNSVTRLWIALAVAVFATLTEYITPKGLDNLSVPLGTSFLYYVLLLI</sequence>
<proteinExistence type="predicted"/>
<dbReference type="PANTHER" id="PTHR31303:SF1">
    <property type="entry name" value="CTP-DEPENDENT DIACYLGLYCEROL KINASE 1"/>
    <property type="match status" value="1"/>
</dbReference>
<dbReference type="RefSeq" id="WP_012243339.1">
    <property type="nucleotide sequence ID" value="NZ_JACAOE010000002.1"/>
</dbReference>
<evidence type="ECO:0000313" key="3">
    <source>
        <dbReference type="Proteomes" id="UP000315938"/>
    </source>
</evidence>
<feature type="transmembrane region" description="Helical" evidence="1">
    <location>
        <begin position="6"/>
        <end position="25"/>
    </location>
</feature>
<keyword evidence="1" id="KW-0472">Membrane</keyword>
<dbReference type="AlphaFoldDB" id="A0A553IGP8"/>
<feature type="transmembrane region" description="Helical" evidence="1">
    <location>
        <begin position="60"/>
        <end position="76"/>
    </location>
</feature>
<feature type="transmembrane region" description="Helical" evidence="1">
    <location>
        <begin position="97"/>
        <end position="114"/>
    </location>
</feature>
<feature type="transmembrane region" description="Helical" evidence="1">
    <location>
        <begin position="179"/>
        <end position="196"/>
    </location>
</feature>
<keyword evidence="1" id="KW-1133">Transmembrane helix</keyword>
<dbReference type="Proteomes" id="UP000315938">
    <property type="component" value="Unassembled WGS sequence"/>
</dbReference>